<feature type="region of interest" description="Disordered" evidence="1">
    <location>
        <begin position="1"/>
        <end position="30"/>
    </location>
</feature>
<keyword evidence="3" id="KW-1185">Reference proteome</keyword>
<dbReference type="EMBL" id="VSRR010138793">
    <property type="protein sequence ID" value="MPD03955.1"/>
    <property type="molecule type" value="Genomic_DNA"/>
</dbReference>
<evidence type="ECO:0000313" key="3">
    <source>
        <dbReference type="Proteomes" id="UP000324222"/>
    </source>
</evidence>
<name>A0A5B7KHA2_PORTR</name>
<accession>A0A5B7KHA2</accession>
<proteinExistence type="predicted"/>
<sequence length="77" mass="8175">MGGTGGTDPWLSTTHSGRGYFRPGVGGRSRKGREVARFPVSSPVLLKGCAVVQRLAVGRGEARRPYGVYASGHCRET</sequence>
<gene>
    <name evidence="2" type="ORF">E2C01_099616</name>
</gene>
<protein>
    <submittedName>
        <fullName evidence="2">Uncharacterized protein</fullName>
    </submittedName>
</protein>
<dbReference type="Proteomes" id="UP000324222">
    <property type="component" value="Unassembled WGS sequence"/>
</dbReference>
<comment type="caution">
    <text evidence="2">The sequence shown here is derived from an EMBL/GenBank/DDBJ whole genome shotgun (WGS) entry which is preliminary data.</text>
</comment>
<evidence type="ECO:0000313" key="2">
    <source>
        <dbReference type="EMBL" id="MPD03955.1"/>
    </source>
</evidence>
<evidence type="ECO:0000256" key="1">
    <source>
        <dbReference type="SAM" id="MobiDB-lite"/>
    </source>
</evidence>
<organism evidence="2 3">
    <name type="scientific">Portunus trituberculatus</name>
    <name type="common">Swimming crab</name>
    <name type="synonym">Neptunus trituberculatus</name>
    <dbReference type="NCBI Taxonomy" id="210409"/>
    <lineage>
        <taxon>Eukaryota</taxon>
        <taxon>Metazoa</taxon>
        <taxon>Ecdysozoa</taxon>
        <taxon>Arthropoda</taxon>
        <taxon>Crustacea</taxon>
        <taxon>Multicrustacea</taxon>
        <taxon>Malacostraca</taxon>
        <taxon>Eumalacostraca</taxon>
        <taxon>Eucarida</taxon>
        <taxon>Decapoda</taxon>
        <taxon>Pleocyemata</taxon>
        <taxon>Brachyura</taxon>
        <taxon>Eubrachyura</taxon>
        <taxon>Portunoidea</taxon>
        <taxon>Portunidae</taxon>
        <taxon>Portuninae</taxon>
        <taxon>Portunus</taxon>
    </lineage>
</organism>
<reference evidence="2 3" key="1">
    <citation type="submission" date="2019-05" db="EMBL/GenBank/DDBJ databases">
        <title>Another draft genome of Portunus trituberculatus and its Hox gene families provides insights of decapod evolution.</title>
        <authorList>
            <person name="Jeong J.-H."/>
            <person name="Song I."/>
            <person name="Kim S."/>
            <person name="Choi T."/>
            <person name="Kim D."/>
            <person name="Ryu S."/>
            <person name="Kim W."/>
        </authorList>
    </citation>
    <scope>NUCLEOTIDE SEQUENCE [LARGE SCALE GENOMIC DNA]</scope>
    <source>
        <tissue evidence="2">Muscle</tissue>
    </source>
</reference>
<dbReference type="AlphaFoldDB" id="A0A5B7KHA2"/>